<reference evidence="4" key="1">
    <citation type="journal article" date="2014" name="Int. J. Syst. Evol. Microbiol.">
        <title>Complete genome sequence of Corynebacterium casei LMG S-19264T (=DSM 44701T), isolated from a smear-ripened cheese.</title>
        <authorList>
            <consortium name="US DOE Joint Genome Institute (JGI-PGF)"/>
            <person name="Walter F."/>
            <person name="Albersmeier A."/>
            <person name="Kalinowski J."/>
            <person name="Ruckert C."/>
        </authorList>
    </citation>
    <scope>NUCLEOTIDE SEQUENCE</scope>
    <source>
        <strain evidence="4">CGMCC 4.7372</strain>
    </source>
</reference>
<reference evidence="4" key="2">
    <citation type="submission" date="2020-09" db="EMBL/GenBank/DDBJ databases">
        <authorList>
            <person name="Sun Q."/>
            <person name="Zhou Y."/>
        </authorList>
    </citation>
    <scope>NUCLEOTIDE SEQUENCE</scope>
    <source>
        <strain evidence="4">CGMCC 4.7372</strain>
    </source>
</reference>
<dbReference type="InterPro" id="IPR000667">
    <property type="entry name" value="Peptidase_S13"/>
</dbReference>
<keyword evidence="4" id="KW-0645">Protease</keyword>
<dbReference type="SUPFAM" id="SSF56601">
    <property type="entry name" value="beta-lactamase/transpeptidase-like"/>
    <property type="match status" value="1"/>
</dbReference>
<dbReference type="AlphaFoldDB" id="A0A8H9HDG1"/>
<feature type="region of interest" description="Disordered" evidence="3">
    <location>
        <begin position="1"/>
        <end position="20"/>
    </location>
</feature>
<evidence type="ECO:0000313" key="4">
    <source>
        <dbReference type="EMBL" id="GGO98956.1"/>
    </source>
</evidence>
<dbReference type="EMBL" id="BMNJ01000004">
    <property type="protein sequence ID" value="GGO98956.1"/>
    <property type="molecule type" value="Genomic_DNA"/>
</dbReference>
<protein>
    <submittedName>
        <fullName evidence="4">D-alanyl-D-alanine carboxypeptidase</fullName>
    </submittedName>
</protein>
<dbReference type="Proteomes" id="UP000614239">
    <property type="component" value="Unassembled WGS sequence"/>
</dbReference>
<dbReference type="PANTHER" id="PTHR30023:SF0">
    <property type="entry name" value="PENICILLIN-SENSITIVE CARBOXYPEPTIDASE A"/>
    <property type="match status" value="1"/>
</dbReference>
<organism evidence="4 5">
    <name type="scientific">Actinomyces gaoshouyii</name>
    <dbReference type="NCBI Taxonomy" id="1960083"/>
    <lineage>
        <taxon>Bacteria</taxon>
        <taxon>Bacillati</taxon>
        <taxon>Actinomycetota</taxon>
        <taxon>Actinomycetes</taxon>
        <taxon>Actinomycetales</taxon>
        <taxon>Actinomycetaceae</taxon>
        <taxon>Actinomyces</taxon>
    </lineage>
</organism>
<sequence length="497" mass="49395">MDYNGASRPHPSGLSSAGKIEQPTWRQIGGAVRRITTAALTAATLLVVGGYYGVADALDVVPGPLTVTGAGRPAAFPTAAWLDGVAGATAAPYDSSAPIPDAEAVAGYASALAADSRTAGASTAVSVVDVATGRQIAGAGQGAPLTPASTNKLLTAWAALRTLGADHTLSTRTVLSGASGGTPTVTLIGSGDVLMAEDKGDPNAVIGRAGLGDLARSTAESLKAQGVTSVAVALDDALFPEDQKWSSDWEDGNQSFVAPIQPIMINVRAHESARSYPADPANDAVQAFSKHLQAAGITVSGVSRGRAADSATDLASVSSAPLADILGVSLKASDNAMAEVEGRLVAAATGKPTTFAGATEAVTAQLVADGFSIEGVALKDCSGLAKGNKIPARLLTDILLRAAGPDGGTAGRTLVADLPVAALDGTLNDRLVSQTGAGTVRAKTGSLDQTASLAGTVVTANGRLLVFSVIIDGFPSGGLTSARAAMDEDVVVPLAGS</sequence>
<proteinExistence type="inferred from homology"/>
<dbReference type="GO" id="GO:0000270">
    <property type="term" value="P:peptidoglycan metabolic process"/>
    <property type="evidence" value="ECO:0007669"/>
    <property type="project" value="TreeGrafter"/>
</dbReference>
<dbReference type="InterPro" id="IPR012338">
    <property type="entry name" value="Beta-lactam/transpept-like"/>
</dbReference>
<evidence type="ECO:0000256" key="1">
    <source>
        <dbReference type="ARBA" id="ARBA00006096"/>
    </source>
</evidence>
<comment type="similarity">
    <text evidence="1">Belongs to the peptidase S13 family.</text>
</comment>
<dbReference type="Pfam" id="PF02113">
    <property type="entry name" value="Peptidase_S13"/>
    <property type="match status" value="2"/>
</dbReference>
<dbReference type="GO" id="GO:0004185">
    <property type="term" value="F:serine-type carboxypeptidase activity"/>
    <property type="evidence" value="ECO:0007669"/>
    <property type="project" value="InterPro"/>
</dbReference>
<dbReference type="NCBIfam" id="TIGR00666">
    <property type="entry name" value="PBP4"/>
    <property type="match status" value="1"/>
</dbReference>
<evidence type="ECO:0000256" key="2">
    <source>
        <dbReference type="ARBA" id="ARBA00022801"/>
    </source>
</evidence>
<keyword evidence="5" id="KW-1185">Reference proteome</keyword>
<dbReference type="PANTHER" id="PTHR30023">
    <property type="entry name" value="D-ALANYL-D-ALANINE CARBOXYPEPTIDASE"/>
    <property type="match status" value="1"/>
</dbReference>
<evidence type="ECO:0000256" key="3">
    <source>
        <dbReference type="SAM" id="MobiDB-lite"/>
    </source>
</evidence>
<evidence type="ECO:0000313" key="5">
    <source>
        <dbReference type="Proteomes" id="UP000614239"/>
    </source>
</evidence>
<accession>A0A8H9HDG1</accession>
<dbReference type="Gene3D" id="3.40.710.10">
    <property type="entry name" value="DD-peptidase/beta-lactamase superfamily"/>
    <property type="match status" value="2"/>
</dbReference>
<comment type="caution">
    <text evidence="4">The sequence shown here is derived from an EMBL/GenBank/DDBJ whole genome shotgun (WGS) entry which is preliminary data.</text>
</comment>
<keyword evidence="2" id="KW-0378">Hydrolase</keyword>
<gene>
    <name evidence="4" type="ORF">GCM10011612_15100</name>
</gene>
<dbReference type="GO" id="GO:0006508">
    <property type="term" value="P:proteolysis"/>
    <property type="evidence" value="ECO:0007669"/>
    <property type="project" value="InterPro"/>
</dbReference>
<dbReference type="PRINTS" id="PR00922">
    <property type="entry name" value="DADACBPTASE3"/>
</dbReference>
<name>A0A8H9HDG1_9ACTO</name>
<keyword evidence="4" id="KW-0121">Carboxypeptidase</keyword>